<feature type="region of interest" description="Disordered" evidence="1">
    <location>
        <begin position="39"/>
        <end position="86"/>
    </location>
</feature>
<evidence type="ECO:0000313" key="4">
    <source>
        <dbReference type="Proteomes" id="UP000230914"/>
    </source>
</evidence>
<protein>
    <recommendedName>
        <fullName evidence="5">SnoaL-like domain-containing protein</fullName>
    </recommendedName>
</protein>
<evidence type="ECO:0008006" key="5">
    <source>
        <dbReference type="Google" id="ProtNLM"/>
    </source>
</evidence>
<organism evidence="3 4">
    <name type="scientific">Ilumatobacter coccineus</name>
    <dbReference type="NCBI Taxonomy" id="467094"/>
    <lineage>
        <taxon>Bacteria</taxon>
        <taxon>Bacillati</taxon>
        <taxon>Actinomycetota</taxon>
        <taxon>Acidimicrobiia</taxon>
        <taxon>Acidimicrobiales</taxon>
        <taxon>Ilumatobacteraceae</taxon>
        <taxon>Ilumatobacter</taxon>
    </lineage>
</organism>
<dbReference type="EMBL" id="PDSL01000066">
    <property type="protein sequence ID" value="PIE31771.1"/>
    <property type="molecule type" value="Genomic_DNA"/>
</dbReference>
<feature type="compositionally biased region" description="Low complexity" evidence="1">
    <location>
        <begin position="39"/>
        <end position="80"/>
    </location>
</feature>
<sequence length="242" mass="26400">MRFVSWAIILAALVAPAACSSSDESATNTTAATTAAIPTTAASTTLPPTTTTLAPTTTTTPSTTAPSTTLPTTAAPPTTSRVVPRPAELTVEEFEVYTTNYNQLLDTIEASYQAWLEFTHDPFDEELTEAYLSYYIEPMLTAGNSIRDKHRSKNTFTELSGKETLEIDSLSVEFNDDYTQASATACQVDALLLFQKQPDGTAVLIDDETYVYDLYYELTNTTNGWKIRLIAPRKDENASTCS</sequence>
<comment type="caution">
    <text evidence="3">The sequence shown here is derived from an EMBL/GenBank/DDBJ whole genome shotgun (WGS) entry which is preliminary data.</text>
</comment>
<evidence type="ECO:0000256" key="1">
    <source>
        <dbReference type="SAM" id="MobiDB-lite"/>
    </source>
</evidence>
<name>A0A2G6K7Z0_9ACTN</name>
<feature type="chain" id="PRO_5039245920" description="SnoaL-like domain-containing protein" evidence="2">
    <location>
        <begin position="18"/>
        <end position="242"/>
    </location>
</feature>
<feature type="signal peptide" evidence="2">
    <location>
        <begin position="1"/>
        <end position="17"/>
    </location>
</feature>
<keyword evidence="2" id="KW-0732">Signal</keyword>
<dbReference type="AlphaFoldDB" id="A0A2G6K7Z0"/>
<accession>A0A2G6K7Z0</accession>
<reference evidence="3 4" key="1">
    <citation type="submission" date="2017-10" db="EMBL/GenBank/DDBJ databases">
        <title>Novel microbial diversity and functional potential in the marine mammal oral microbiome.</title>
        <authorList>
            <person name="Dudek N.K."/>
            <person name="Sun C.L."/>
            <person name="Burstein D."/>
            <person name="Kantor R.S."/>
            <person name="Aliaga Goltsman D.S."/>
            <person name="Bik E.M."/>
            <person name="Thomas B.C."/>
            <person name="Banfield J.F."/>
            <person name="Relman D.A."/>
        </authorList>
    </citation>
    <scope>NUCLEOTIDE SEQUENCE [LARGE SCALE GENOMIC DNA]</scope>
    <source>
        <strain evidence="3">DOLJORAL78_61_10</strain>
    </source>
</reference>
<evidence type="ECO:0000313" key="3">
    <source>
        <dbReference type="EMBL" id="PIE31771.1"/>
    </source>
</evidence>
<evidence type="ECO:0000256" key="2">
    <source>
        <dbReference type="SAM" id="SignalP"/>
    </source>
</evidence>
<proteinExistence type="predicted"/>
<gene>
    <name evidence="3" type="ORF">CSA55_04930</name>
</gene>
<dbReference type="Proteomes" id="UP000230914">
    <property type="component" value="Unassembled WGS sequence"/>
</dbReference>